<reference evidence="1" key="1">
    <citation type="submission" date="2021-05" db="EMBL/GenBank/DDBJ databases">
        <authorList>
            <person name="Alioto T."/>
            <person name="Alioto T."/>
            <person name="Gomez Garrido J."/>
        </authorList>
    </citation>
    <scope>NUCLEOTIDE SEQUENCE</scope>
</reference>
<organism evidence="1">
    <name type="scientific">Culex pipiens</name>
    <name type="common">House mosquito</name>
    <dbReference type="NCBI Taxonomy" id="7175"/>
    <lineage>
        <taxon>Eukaryota</taxon>
        <taxon>Metazoa</taxon>
        <taxon>Ecdysozoa</taxon>
        <taxon>Arthropoda</taxon>
        <taxon>Hexapoda</taxon>
        <taxon>Insecta</taxon>
        <taxon>Pterygota</taxon>
        <taxon>Neoptera</taxon>
        <taxon>Endopterygota</taxon>
        <taxon>Diptera</taxon>
        <taxon>Nematocera</taxon>
        <taxon>Culicoidea</taxon>
        <taxon>Culicidae</taxon>
        <taxon>Culicinae</taxon>
        <taxon>Culicini</taxon>
        <taxon>Culex</taxon>
        <taxon>Culex</taxon>
    </lineage>
</organism>
<dbReference type="EMBL" id="HBUE01341686">
    <property type="protein sequence ID" value="CAG6598746.1"/>
    <property type="molecule type" value="Transcribed_RNA"/>
</dbReference>
<proteinExistence type="predicted"/>
<dbReference type="EMBL" id="HBUE01234785">
    <property type="protein sequence ID" value="CAG6546563.1"/>
    <property type="molecule type" value="Transcribed_RNA"/>
</dbReference>
<evidence type="ECO:0000313" key="1">
    <source>
        <dbReference type="EMBL" id="CAG6546563.1"/>
    </source>
</evidence>
<name>A0A8D8MZU7_CULPI</name>
<protein>
    <submittedName>
        <fullName evidence="1">(northern house mosquito) hypothetical protein</fullName>
    </submittedName>
</protein>
<accession>A0A8D8MZU7</accession>
<dbReference type="AlphaFoldDB" id="A0A8D8MZU7"/>
<sequence length="156" mass="18027">MPPSLLASAFCLFFRLLRRLVFLIYSRRVVTTFFAEHKHFTYLLQAFCYCLGFAHSTNFKPTFSRLVCFTFSSNAPPVLSLLLLSVAPLRRPSPDHFLTGATHSERENPGQIPVFSPLTRTTTNGRAWARKQRWPRTQKQHSPPLSDEGCFFFLLW</sequence>